<dbReference type="CDD" id="cd10527">
    <property type="entry name" value="SET_LSMT"/>
    <property type="match status" value="1"/>
</dbReference>
<keyword evidence="4" id="KW-1185">Reference proteome</keyword>
<reference evidence="3 4" key="1">
    <citation type="journal article" date="2018" name="Sci. Rep.">
        <title>Raphidocelis subcapitata (=Pseudokirchneriella subcapitata) provides an insight into genome evolution and environmental adaptations in the Sphaeropleales.</title>
        <authorList>
            <person name="Suzuki S."/>
            <person name="Yamaguchi H."/>
            <person name="Nakajima N."/>
            <person name="Kawachi M."/>
        </authorList>
    </citation>
    <scope>NUCLEOTIDE SEQUENCE [LARGE SCALE GENOMIC DNA]</scope>
    <source>
        <strain evidence="3 4">NIES-35</strain>
    </source>
</reference>
<comment type="caution">
    <text evidence="3">The sequence shown here is derived from an EMBL/GenBank/DDBJ whole genome shotgun (WGS) entry which is preliminary data.</text>
</comment>
<evidence type="ECO:0000256" key="1">
    <source>
        <dbReference type="SAM" id="MobiDB-lite"/>
    </source>
</evidence>
<protein>
    <recommendedName>
        <fullName evidence="5">SET domain-containing protein</fullName>
    </recommendedName>
</protein>
<proteinExistence type="predicted"/>
<dbReference type="GO" id="GO:0016279">
    <property type="term" value="F:protein-lysine N-methyltransferase activity"/>
    <property type="evidence" value="ECO:0007669"/>
    <property type="project" value="TreeGrafter"/>
</dbReference>
<evidence type="ECO:0000313" key="4">
    <source>
        <dbReference type="Proteomes" id="UP000247498"/>
    </source>
</evidence>
<dbReference type="InterPro" id="IPR050600">
    <property type="entry name" value="SETD3_SETD6_MTase"/>
</dbReference>
<feature type="compositionally biased region" description="Gly residues" evidence="1">
    <location>
        <begin position="413"/>
        <end position="446"/>
    </location>
</feature>
<keyword evidence="2" id="KW-0732">Signal</keyword>
<dbReference type="OrthoDB" id="540532at2759"/>
<dbReference type="AlphaFoldDB" id="A0A2V0P3S9"/>
<feature type="compositionally biased region" description="Low complexity" evidence="1">
    <location>
        <begin position="401"/>
        <end position="410"/>
    </location>
</feature>
<dbReference type="PANTHER" id="PTHR13271">
    <property type="entry name" value="UNCHARACTERIZED PUTATIVE METHYLTRANSFERASE"/>
    <property type="match status" value="1"/>
</dbReference>
<dbReference type="InterPro" id="IPR046341">
    <property type="entry name" value="SET_dom_sf"/>
</dbReference>
<dbReference type="PROSITE" id="PS51257">
    <property type="entry name" value="PROKAR_LIPOPROTEIN"/>
    <property type="match status" value="1"/>
</dbReference>
<feature type="chain" id="PRO_5016171978" description="SET domain-containing protein" evidence="2">
    <location>
        <begin position="35"/>
        <end position="446"/>
    </location>
</feature>
<name>A0A2V0P3S9_9CHLO</name>
<dbReference type="EMBL" id="BDRX01000049">
    <property type="protein sequence ID" value="GBF94239.1"/>
    <property type="molecule type" value="Genomic_DNA"/>
</dbReference>
<dbReference type="InParanoid" id="A0A2V0P3S9"/>
<dbReference type="Gene3D" id="3.90.1410.10">
    <property type="entry name" value="set domain protein methyltransferase, domain 1"/>
    <property type="match status" value="1"/>
</dbReference>
<gene>
    <name evidence="3" type="ORF">Rsub_06509</name>
</gene>
<feature type="signal peptide" evidence="2">
    <location>
        <begin position="1"/>
        <end position="34"/>
    </location>
</feature>
<dbReference type="Proteomes" id="UP000247498">
    <property type="component" value="Unassembled WGS sequence"/>
</dbReference>
<evidence type="ECO:0008006" key="5">
    <source>
        <dbReference type="Google" id="ProtNLM"/>
    </source>
</evidence>
<sequence length="446" mass="47825">MASGRHDRGLRQALLLPAAVALLLAACAPRPAHALFGGGKKSPEAAMIEWLKSKGGEINAEITARNGGPRGTYATRAVPADGILAKIPMSAAIWFPAEYENFADLGARIAREVAKGAASDYAPYLDALPMARDPLHTISYESWPLEYVHLIQSDLMSRHISSTQEGTINYWAKNGVALLEDGVTLDLLKAALVTIATRYFGITHKGVSASVMIPLLDFANHYNDCTNYYEYRACDYRDDEPNRDDGRWDADKVGRDQLCCFWRAGANVTAGQELCNRYGYMAPDQAFFQYNFIMPDKPPKLSRVDEAHFSNDYIYGALAHAEPREFTGHVEALKEEMDRVASRIVALTAAAKAEAATPAAPSDRGGAVLRGLGALRLQRLDALETELTRLAGRVIEMEQEAASAAAPARPRGARGGGKPKAGGGGGEGAGEVEGSGRGSGDGAGEL</sequence>
<accession>A0A2V0P3S9</accession>
<dbReference type="SUPFAM" id="SSF82199">
    <property type="entry name" value="SET domain"/>
    <property type="match status" value="1"/>
</dbReference>
<evidence type="ECO:0000313" key="3">
    <source>
        <dbReference type="EMBL" id="GBF94239.1"/>
    </source>
</evidence>
<evidence type="ECO:0000256" key="2">
    <source>
        <dbReference type="SAM" id="SignalP"/>
    </source>
</evidence>
<organism evidence="3 4">
    <name type="scientific">Raphidocelis subcapitata</name>
    <dbReference type="NCBI Taxonomy" id="307507"/>
    <lineage>
        <taxon>Eukaryota</taxon>
        <taxon>Viridiplantae</taxon>
        <taxon>Chlorophyta</taxon>
        <taxon>core chlorophytes</taxon>
        <taxon>Chlorophyceae</taxon>
        <taxon>CS clade</taxon>
        <taxon>Sphaeropleales</taxon>
        <taxon>Selenastraceae</taxon>
        <taxon>Raphidocelis</taxon>
    </lineage>
</organism>
<feature type="region of interest" description="Disordered" evidence="1">
    <location>
        <begin position="401"/>
        <end position="446"/>
    </location>
</feature>